<evidence type="ECO:0000313" key="8">
    <source>
        <dbReference type="Proteomes" id="UP000600171"/>
    </source>
</evidence>
<dbReference type="Gene3D" id="1.10.10.10">
    <property type="entry name" value="Winged helix-like DNA-binding domain superfamily/Winged helix DNA-binding domain"/>
    <property type="match status" value="1"/>
</dbReference>
<dbReference type="Proteomes" id="UP000600171">
    <property type="component" value="Unassembled WGS sequence"/>
</dbReference>
<gene>
    <name evidence="7" type="primary">iciA</name>
    <name evidence="7" type="ORF">GCM10007359_22010</name>
</gene>
<dbReference type="InterPro" id="IPR036388">
    <property type="entry name" value="WH-like_DNA-bd_sf"/>
</dbReference>
<evidence type="ECO:0000256" key="5">
    <source>
        <dbReference type="ARBA" id="ARBA00023163"/>
    </source>
</evidence>
<dbReference type="InterPro" id="IPR050176">
    <property type="entry name" value="LTTR"/>
</dbReference>
<dbReference type="PROSITE" id="PS50931">
    <property type="entry name" value="HTH_LYSR"/>
    <property type="match status" value="1"/>
</dbReference>
<keyword evidence="4" id="KW-0010">Activator</keyword>
<evidence type="ECO:0000256" key="1">
    <source>
        <dbReference type="ARBA" id="ARBA00009437"/>
    </source>
</evidence>
<evidence type="ECO:0000259" key="6">
    <source>
        <dbReference type="PROSITE" id="PS50931"/>
    </source>
</evidence>
<keyword evidence="8" id="KW-1185">Reference proteome</keyword>
<comment type="caution">
    <text evidence="7">The sequence shown here is derived from an EMBL/GenBank/DDBJ whole genome shotgun (WGS) entry which is preliminary data.</text>
</comment>
<dbReference type="InterPro" id="IPR017685">
    <property type="entry name" value="ArgP"/>
</dbReference>
<keyword evidence="2" id="KW-0805">Transcription regulation</keyword>
<dbReference type="EMBL" id="BMDC01000005">
    <property type="protein sequence ID" value="GGH67163.1"/>
    <property type="molecule type" value="Genomic_DNA"/>
</dbReference>
<dbReference type="NCBIfam" id="NF002964">
    <property type="entry name" value="PRK03635.1"/>
    <property type="match status" value="1"/>
</dbReference>
<dbReference type="GO" id="GO:0003700">
    <property type="term" value="F:DNA-binding transcription factor activity"/>
    <property type="evidence" value="ECO:0007669"/>
    <property type="project" value="InterPro"/>
</dbReference>
<dbReference type="InterPro" id="IPR036390">
    <property type="entry name" value="WH_DNA-bd_sf"/>
</dbReference>
<keyword evidence="5" id="KW-0804">Transcription</keyword>
<name>A0A917MVZ9_9MICC</name>
<protein>
    <submittedName>
        <fullName evidence="7">Transcriptional regulator ArgP</fullName>
    </submittedName>
</protein>
<accession>A0A917MVZ9</accession>
<evidence type="ECO:0000256" key="3">
    <source>
        <dbReference type="ARBA" id="ARBA00023125"/>
    </source>
</evidence>
<comment type="similarity">
    <text evidence="1">Belongs to the LysR transcriptional regulatory family.</text>
</comment>
<dbReference type="SUPFAM" id="SSF46785">
    <property type="entry name" value="Winged helix' DNA-binding domain"/>
    <property type="match status" value="1"/>
</dbReference>
<keyword evidence="3" id="KW-0238">DNA-binding</keyword>
<dbReference type="AlphaFoldDB" id="A0A917MVZ9"/>
<dbReference type="NCBIfam" id="TIGR03298">
    <property type="entry name" value="argP"/>
    <property type="match status" value="1"/>
</dbReference>
<dbReference type="PANTHER" id="PTHR30579:SF2">
    <property type="entry name" value="HTH-TYPE TRANSCRIPTIONAL REGULATOR ARGP"/>
    <property type="match status" value="1"/>
</dbReference>
<dbReference type="Pfam" id="PF03466">
    <property type="entry name" value="LysR_substrate"/>
    <property type="match status" value="1"/>
</dbReference>
<dbReference type="SUPFAM" id="SSF53850">
    <property type="entry name" value="Periplasmic binding protein-like II"/>
    <property type="match status" value="1"/>
</dbReference>
<dbReference type="RefSeq" id="WP_188360425.1">
    <property type="nucleotide sequence ID" value="NZ_BMDC01000005.1"/>
</dbReference>
<dbReference type="InterPro" id="IPR005119">
    <property type="entry name" value="LysR_subst-bd"/>
</dbReference>
<feature type="domain" description="HTH lysR-type" evidence="6">
    <location>
        <begin position="4"/>
        <end position="60"/>
    </location>
</feature>
<dbReference type="PANTHER" id="PTHR30579">
    <property type="entry name" value="TRANSCRIPTIONAL REGULATOR"/>
    <property type="match status" value="1"/>
</dbReference>
<dbReference type="Gene3D" id="3.40.190.290">
    <property type="match status" value="1"/>
</dbReference>
<proteinExistence type="inferred from homology"/>
<sequence length="304" mass="33441">MSRFTAEQLRTFVLVIEYGTFEAAADVLMISASAVSQRIKAMEQAAGRVLLKRTNPVVPTETGQIVLRVARQSEYLNNELERELGGEGGNHSVAIAVNADSLATWFLDAVAQLAREDRIFCDLRREGEQYSSALLRSGETMAAITSHPESIPGCVVERLGVTRYWVVGSAEFARTSFAGWPRSITLEELNAAPVIEYDRKDVGQDLARSLLLAQFDLKDDAAGQAPSVYVPSSPDYARAVQLGIGWGIVPEQQCRAGLESGELVKLVEEPIEFPLYWQRWKISSGVLDRVTERVYAAAEGVFKA</sequence>
<dbReference type="InterPro" id="IPR000847">
    <property type="entry name" value="LysR_HTH_N"/>
</dbReference>
<dbReference type="Pfam" id="PF00126">
    <property type="entry name" value="HTH_1"/>
    <property type="match status" value="1"/>
</dbReference>
<dbReference type="GO" id="GO:0003677">
    <property type="term" value="F:DNA binding"/>
    <property type="evidence" value="ECO:0007669"/>
    <property type="project" value="UniProtKB-KW"/>
</dbReference>
<evidence type="ECO:0000256" key="2">
    <source>
        <dbReference type="ARBA" id="ARBA00023015"/>
    </source>
</evidence>
<evidence type="ECO:0000256" key="4">
    <source>
        <dbReference type="ARBA" id="ARBA00023159"/>
    </source>
</evidence>
<evidence type="ECO:0000313" key="7">
    <source>
        <dbReference type="EMBL" id="GGH67163.1"/>
    </source>
</evidence>
<organism evidence="7 8">
    <name type="scientific">Rothia aerolata</name>
    <dbReference type="NCBI Taxonomy" id="1812262"/>
    <lineage>
        <taxon>Bacteria</taxon>
        <taxon>Bacillati</taxon>
        <taxon>Actinomycetota</taxon>
        <taxon>Actinomycetes</taxon>
        <taxon>Micrococcales</taxon>
        <taxon>Micrococcaceae</taxon>
        <taxon>Rothia</taxon>
    </lineage>
</organism>
<reference evidence="7 8" key="1">
    <citation type="journal article" date="2014" name="Int. J. Syst. Evol. Microbiol.">
        <title>Complete genome sequence of Corynebacterium casei LMG S-19264T (=DSM 44701T), isolated from a smear-ripened cheese.</title>
        <authorList>
            <consortium name="US DOE Joint Genome Institute (JGI-PGF)"/>
            <person name="Walter F."/>
            <person name="Albersmeier A."/>
            <person name="Kalinowski J."/>
            <person name="Ruckert C."/>
        </authorList>
    </citation>
    <scope>NUCLEOTIDE SEQUENCE [LARGE SCALE GENOMIC DNA]</scope>
    <source>
        <strain evidence="7 8">CCM 8669</strain>
    </source>
</reference>